<dbReference type="PATRIC" id="fig|1359175.3.peg.3192"/>
<proteinExistence type="predicted"/>
<comment type="caution">
    <text evidence="1">The sequence shown here is derived from an EMBL/GenBank/DDBJ whole genome shotgun (WGS) entry which is preliminary data.</text>
</comment>
<protein>
    <submittedName>
        <fullName evidence="1">Uncharacterized protein</fullName>
    </submittedName>
</protein>
<evidence type="ECO:0000313" key="2">
    <source>
        <dbReference type="Proteomes" id="UP000033671"/>
    </source>
</evidence>
<reference evidence="1 2" key="1">
    <citation type="submission" date="2015-01" db="EMBL/GenBank/DDBJ databases">
        <title>Genome Sequencing of Rickettsiales.</title>
        <authorList>
            <person name="Daugherty S.C."/>
            <person name="Su Q."/>
            <person name="Abolude K."/>
            <person name="Beier-Sexton M."/>
            <person name="Carlyon J.A."/>
            <person name="Carter R."/>
            <person name="Day N.P."/>
            <person name="Dumler S.J."/>
            <person name="Dyachenko V."/>
            <person name="Godinez A."/>
            <person name="Kurtti T.J."/>
            <person name="Lichay M."/>
            <person name="Mullins K.E."/>
            <person name="Ott S."/>
            <person name="Pappas-Brown V."/>
            <person name="Paris D.H."/>
            <person name="Patel P."/>
            <person name="Richards A.L."/>
            <person name="Sadzewicz L."/>
            <person name="Sears K."/>
            <person name="Seidman D."/>
            <person name="Sengamalay N."/>
            <person name="Stenos J."/>
            <person name="Tallon L.J."/>
            <person name="Vincent G."/>
            <person name="Fraser C.M."/>
            <person name="Munderloh U."/>
            <person name="Dunning-Hotopp J.C."/>
        </authorList>
    </citation>
    <scope>NUCLEOTIDE SEQUENCE [LARGE SCALE GENOMIC DNA]</scope>
    <source>
        <strain evidence="1 2">TA716</strain>
    </source>
</reference>
<dbReference type="AlphaFoldDB" id="A0A0F3P9S9"/>
<accession>A0A0F3P9S9</accession>
<gene>
    <name evidence="1" type="ORF">OTSTA716_0483</name>
</gene>
<dbReference type="Proteomes" id="UP000033671">
    <property type="component" value="Unassembled WGS sequence"/>
</dbReference>
<organism evidence="1 2">
    <name type="scientific">Orientia tsutsugamushi str. TA716</name>
    <dbReference type="NCBI Taxonomy" id="1359175"/>
    <lineage>
        <taxon>Bacteria</taxon>
        <taxon>Pseudomonadati</taxon>
        <taxon>Pseudomonadota</taxon>
        <taxon>Alphaproteobacteria</taxon>
        <taxon>Rickettsiales</taxon>
        <taxon>Rickettsiaceae</taxon>
        <taxon>Rickettsieae</taxon>
        <taxon>Orientia</taxon>
    </lineage>
</organism>
<evidence type="ECO:0000313" key="1">
    <source>
        <dbReference type="EMBL" id="KJV77043.1"/>
    </source>
</evidence>
<name>A0A0F3P9S9_ORITS</name>
<sequence>MENIVNVEADTLDKFCYKDKAEKLSCKKEYASFFFKNASS</sequence>
<dbReference type="EMBL" id="LAOA01000010">
    <property type="protein sequence ID" value="KJV77043.1"/>
    <property type="molecule type" value="Genomic_DNA"/>
</dbReference>